<dbReference type="EMBL" id="HQ317393">
    <property type="protein sequence ID" value="AGN30185.1"/>
    <property type="molecule type" value="Genomic_DNA"/>
</dbReference>
<evidence type="ECO:0000313" key="2">
    <source>
        <dbReference type="Proteomes" id="UP000201461"/>
    </source>
</evidence>
<evidence type="ECO:0000313" key="1">
    <source>
        <dbReference type="EMBL" id="AGN30185.1"/>
    </source>
</evidence>
<reference evidence="1 2" key="1">
    <citation type="journal article" date="2014" name="Genome Biol. Evol.">
        <title>Composite Conserved Promoter-Terminator Motifs (PeSLs) that Mediate Modular Shuffling in the Diverse T4-Like Myoviruses.</title>
        <authorList>
            <person name="Comeau A.M."/>
            <person name="Arbiol C."/>
            <person name="Krisch H.M."/>
        </authorList>
    </citation>
    <scope>NUCLEOTIDE SEQUENCE [LARGE SCALE GENOMIC DNA]</scope>
</reference>
<dbReference type="OrthoDB" id="31816at10239"/>
<proteinExistence type="predicted"/>
<gene>
    <name evidence="1" type="ORF">VPFG_00185</name>
</gene>
<dbReference type="RefSeq" id="YP_008125334.1">
    <property type="nucleotide sequence ID" value="NC_021529.2"/>
</dbReference>
<sequence>MNLREREEELKALSVHPDDVEIAVTVSCAGMSNHYTVCPFEFKDFLDEHEGTSYIAFEWHNFPNDLQDEELDFDELDALFSLEDSQREICELLYDNRVCMSYEDAAEKVEDCWVFEGTKEEYAEHVTSELMGIRSEDIPAILRSNINWGDVFIDLDADGSIFELSRNRYLTVNQ</sequence>
<keyword evidence="2" id="KW-1185">Reference proteome</keyword>
<accession>R9TIH9</accession>
<organism evidence="1 2">
    <name type="scientific">Vibrio phage nt-1</name>
    <dbReference type="NCBI Taxonomy" id="115992"/>
    <lineage>
        <taxon>Viruses</taxon>
        <taxon>Duplodnaviria</taxon>
        <taxon>Heunggongvirae</taxon>
        <taxon>Uroviricota</taxon>
        <taxon>Caudoviricetes</taxon>
        <taxon>Pantevenvirales</taxon>
        <taxon>Straboviridae</taxon>
        <taxon>Mylasvirus</taxon>
        <taxon>Mylasvirus persius</taxon>
    </lineage>
</organism>
<name>R9TIH9_9CAUD</name>
<dbReference type="GeneID" id="15926638"/>
<dbReference type="Proteomes" id="UP000201461">
    <property type="component" value="Segment"/>
</dbReference>
<evidence type="ECO:0008006" key="3">
    <source>
        <dbReference type="Google" id="ProtNLM"/>
    </source>
</evidence>
<dbReference type="KEGG" id="vg:15926638"/>
<protein>
    <recommendedName>
        <fullName evidence="3">Antirestriction protein ArdA</fullName>
    </recommendedName>
</protein>